<accession>A0ACC2WE28</accession>
<gene>
    <name evidence="1" type="ORF">QFC19_002051</name>
</gene>
<keyword evidence="2" id="KW-1185">Reference proteome</keyword>
<protein>
    <submittedName>
        <fullName evidence="1">Uncharacterized protein</fullName>
    </submittedName>
</protein>
<sequence length="207" mass="23042">MSDEISMEVQQQPVAVEIADSSTSVDKEMTSEKQMEAEMIKQRMEEMEREAAKLRELHAQLSEDKGGDTEEERRDIDSRSIYIGNVDYGATPLELQQHFSSSGVVNRVTILTNKHTGQPKGFAYLEFADVDGVNKAVATQDGSSFHGRELKSTAEVDAGDSEDEEHSEREDEEEEDEEEGLVGEAGLHLTRPGDEQDSYSSLIGFYS</sequence>
<dbReference type="Proteomes" id="UP001241377">
    <property type="component" value="Unassembled WGS sequence"/>
</dbReference>
<dbReference type="EMBL" id="JASBWR010000017">
    <property type="protein sequence ID" value="KAJ9109610.1"/>
    <property type="molecule type" value="Genomic_DNA"/>
</dbReference>
<reference evidence="1" key="1">
    <citation type="submission" date="2023-04" db="EMBL/GenBank/DDBJ databases">
        <title>Draft Genome sequencing of Naganishia species isolated from polar environments using Oxford Nanopore Technology.</title>
        <authorList>
            <person name="Leo P."/>
            <person name="Venkateswaran K."/>
        </authorList>
    </citation>
    <scope>NUCLEOTIDE SEQUENCE</scope>
    <source>
        <strain evidence="1">MNA-CCFEE 5261</strain>
    </source>
</reference>
<proteinExistence type="predicted"/>
<evidence type="ECO:0000313" key="2">
    <source>
        <dbReference type="Proteomes" id="UP001241377"/>
    </source>
</evidence>
<comment type="caution">
    <text evidence="1">The sequence shown here is derived from an EMBL/GenBank/DDBJ whole genome shotgun (WGS) entry which is preliminary data.</text>
</comment>
<name>A0ACC2WE28_9TREE</name>
<organism evidence="1 2">
    <name type="scientific">Naganishia cerealis</name>
    <dbReference type="NCBI Taxonomy" id="610337"/>
    <lineage>
        <taxon>Eukaryota</taxon>
        <taxon>Fungi</taxon>
        <taxon>Dikarya</taxon>
        <taxon>Basidiomycota</taxon>
        <taxon>Agaricomycotina</taxon>
        <taxon>Tremellomycetes</taxon>
        <taxon>Filobasidiales</taxon>
        <taxon>Filobasidiaceae</taxon>
        <taxon>Naganishia</taxon>
    </lineage>
</organism>
<evidence type="ECO:0000313" key="1">
    <source>
        <dbReference type="EMBL" id="KAJ9109610.1"/>
    </source>
</evidence>